<sequence>FIERLHKLEPNQKLGCRAKVYGDITVKVAIKDL</sequence>
<organism evidence="1">
    <name type="scientific">hydrothermal vent metagenome</name>
    <dbReference type="NCBI Taxonomy" id="652676"/>
    <lineage>
        <taxon>unclassified sequences</taxon>
        <taxon>metagenomes</taxon>
        <taxon>ecological metagenomes</taxon>
    </lineage>
</organism>
<feature type="non-terminal residue" evidence="1">
    <location>
        <position position="1"/>
    </location>
</feature>
<dbReference type="EMBL" id="UOGG01000205">
    <property type="protein sequence ID" value="VAX32483.1"/>
    <property type="molecule type" value="Genomic_DNA"/>
</dbReference>
<dbReference type="AlphaFoldDB" id="A0A3B1D6N4"/>
<gene>
    <name evidence="1" type="ORF">MNBD_NITROSPINAE05-919</name>
</gene>
<name>A0A3B1D6N4_9ZZZZ</name>
<protein>
    <submittedName>
        <fullName evidence="1">Uncharacterized protein</fullName>
    </submittedName>
</protein>
<proteinExistence type="predicted"/>
<accession>A0A3B1D6N4</accession>
<evidence type="ECO:0000313" key="1">
    <source>
        <dbReference type="EMBL" id="VAX32483.1"/>
    </source>
</evidence>
<reference evidence="1" key="1">
    <citation type="submission" date="2018-06" db="EMBL/GenBank/DDBJ databases">
        <authorList>
            <person name="Zhirakovskaya E."/>
        </authorList>
    </citation>
    <scope>NUCLEOTIDE SEQUENCE</scope>
</reference>